<dbReference type="PANTHER" id="PTHR13593:SF113">
    <property type="entry name" value="SI:DKEY-266F7.9"/>
    <property type="match status" value="1"/>
</dbReference>
<accession>A0ABT3SPJ6</accession>
<evidence type="ECO:0000313" key="8">
    <source>
        <dbReference type="EMBL" id="MCX2941098.1"/>
    </source>
</evidence>
<evidence type="ECO:0000256" key="3">
    <source>
        <dbReference type="ARBA" id="ARBA00019758"/>
    </source>
</evidence>
<dbReference type="InterPro" id="IPR000909">
    <property type="entry name" value="PLipase_C_PInositol-sp_X_dom"/>
</dbReference>
<dbReference type="Gene3D" id="3.20.20.190">
    <property type="entry name" value="Phosphatidylinositol (PI) phosphodiesterase"/>
    <property type="match status" value="1"/>
</dbReference>
<dbReference type="InterPro" id="IPR017946">
    <property type="entry name" value="PLC-like_Pdiesterase_TIM-brl"/>
</dbReference>
<dbReference type="Gene3D" id="2.60.40.2810">
    <property type="match status" value="1"/>
</dbReference>
<dbReference type="Proteomes" id="UP001300745">
    <property type="component" value="Unassembled WGS sequence"/>
</dbReference>
<dbReference type="RefSeq" id="WP_266000987.1">
    <property type="nucleotide sequence ID" value="NZ_JAPJDN010000058.1"/>
</dbReference>
<dbReference type="EC" id="4.6.1.13" evidence="2"/>
<dbReference type="SUPFAM" id="SSF51695">
    <property type="entry name" value="PLC-like phosphodiesterases"/>
    <property type="match status" value="1"/>
</dbReference>
<reference evidence="8 9" key="1">
    <citation type="submission" date="2022-11" db="EMBL/GenBank/DDBJ databases">
        <title>Mycobacterium sp. nov.</title>
        <authorList>
            <person name="Papic B."/>
            <person name="Spicic S."/>
            <person name="Duvnjak S."/>
        </authorList>
    </citation>
    <scope>NUCLEOTIDE SEQUENCE [LARGE SCALE GENOMIC DNA]</scope>
    <source>
        <strain evidence="8 9">CVI_P4</strain>
    </source>
</reference>
<protein>
    <recommendedName>
        <fullName evidence="3">1-phosphatidylinositol phosphodiesterase</fullName>
        <ecNumber evidence="2">4.6.1.13</ecNumber>
    </recommendedName>
    <alternativeName>
        <fullName evidence="4">Phosphatidylinositol diacylglycerol-lyase</fullName>
    </alternativeName>
    <alternativeName>
        <fullName evidence="5">Phosphatidylinositol-specific phospholipase C</fullName>
    </alternativeName>
</protein>
<proteinExistence type="predicted"/>
<evidence type="ECO:0000256" key="6">
    <source>
        <dbReference type="SAM" id="MobiDB-lite"/>
    </source>
</evidence>
<dbReference type="SUPFAM" id="SSF56219">
    <property type="entry name" value="DNase I-like"/>
    <property type="match status" value="1"/>
</dbReference>
<comment type="catalytic activity">
    <reaction evidence="1">
        <text>a 1,2-diacyl-sn-glycero-3-phospho-(1D-myo-inositol) = 1D-myo-inositol 1,2-cyclic phosphate + a 1,2-diacyl-sn-glycerol</text>
        <dbReference type="Rhea" id="RHEA:17093"/>
        <dbReference type="ChEBI" id="CHEBI:17815"/>
        <dbReference type="ChEBI" id="CHEBI:57880"/>
        <dbReference type="ChEBI" id="CHEBI:58484"/>
        <dbReference type="EC" id="4.6.1.13"/>
    </reaction>
</comment>
<evidence type="ECO:0000256" key="5">
    <source>
        <dbReference type="ARBA" id="ARBA00030782"/>
    </source>
</evidence>
<gene>
    <name evidence="8" type="ORF">ORI27_30855</name>
</gene>
<dbReference type="Pfam" id="PF00388">
    <property type="entry name" value="PI-PLC-X"/>
    <property type="match status" value="1"/>
</dbReference>
<dbReference type="EMBL" id="JAPJDO010000058">
    <property type="protein sequence ID" value="MCX2941098.1"/>
    <property type="molecule type" value="Genomic_DNA"/>
</dbReference>
<dbReference type="Gene3D" id="3.60.10.10">
    <property type="entry name" value="Endonuclease/exonuclease/phosphatase"/>
    <property type="match status" value="1"/>
</dbReference>
<dbReference type="SMART" id="SM00148">
    <property type="entry name" value="PLCXc"/>
    <property type="match status" value="1"/>
</dbReference>
<evidence type="ECO:0000259" key="7">
    <source>
        <dbReference type="SMART" id="SM00148"/>
    </source>
</evidence>
<feature type="region of interest" description="Disordered" evidence="6">
    <location>
        <begin position="1"/>
        <end position="50"/>
    </location>
</feature>
<sequence length="923" mass="98800">MTVRSSGGARTSIVTVDGDTEPAAASSDQDKGEASSPVESSDSAAPSSPSRVAVARPINLEVATPPVFKAASDVLTAMLGGGAPAGAPSPAPSPALWTLAASARREIGVVEDVASPVSPVAASRVVAAAAVAVPDVLNPGSWQGWISGVITQIEADVQAAQVWVSTYVNLRPWYDGSLLPAPLRPIFFHATPVAGPMQVELDLADGETSDPITFTATDADGTRLLYSVPDKGMPGGPSHGTVVVDNATGTFTYTPDETFTGTDSFAFIASDATSIHFHAWADLVNAAFGILDTGLLGGHRDTATVTIFNNVDIKDVDTAQYTDVTGDFSVLTYNVADSGLLNPVAAVSRLADTLAISTLLNKFDVVNVQEDVSYHMALLAKTVFPDQTAPQIPSWLGPVGALFSDGLNTFSAFRIESLSRQEWDLGQNPLTPDGFTYSRIHIPGGSSIDLYNIDTNGGSVTNADLEQLSTFIQTYSIGRAVIVMGDFGQLYSDAGQTLSQFAADNGLTDAWVESQYGGVTPADAPSCAYDNDCEQPDKVFYRDAALLDPNDPLSSPVQLTVSSYVNEGLNFLSSDGTDLSDHRPVSVTFSYSLDAIGPQNVDPENWMATLPGIDTLPFTQLPIPGSHDSGSYGIVASAPWALTGISDFGVLAQLPPLIEQYIVKPIAAAWSKTQSEDILGQLNEGVRYLDLRLSNEPDGNIYIEHGLRGPSIDVVLQDIADFAYAHPQEVIVVYAQRFTNFDTDTHAEFVDMLNDNFGDRMAPASMTTSATLQDYWAIDKNIIVVYNNSATVAGDPNLWADSTLYRPWPNTPSMQELLVANWQNYDSRPAGSIWGMFGEPTENVTNIVMGILWLGTRSLEEFMANAHPYDQQWIRVDFKDKVNLVTADWFDTSWPAGSEYFRDVIAAAYETLDTRLAVNGSAL</sequence>
<organism evidence="8 9">
    <name type="scientific">Mycobacterium pinniadriaticum</name>
    <dbReference type="NCBI Taxonomy" id="2994102"/>
    <lineage>
        <taxon>Bacteria</taxon>
        <taxon>Bacillati</taxon>
        <taxon>Actinomycetota</taxon>
        <taxon>Actinomycetes</taxon>
        <taxon>Mycobacteriales</taxon>
        <taxon>Mycobacteriaceae</taxon>
        <taxon>Mycobacterium</taxon>
    </lineage>
</organism>
<dbReference type="Pfam" id="PF17963">
    <property type="entry name" value="Big_9"/>
    <property type="match status" value="1"/>
</dbReference>
<comment type="caution">
    <text evidence="8">The sequence shown here is derived from an EMBL/GenBank/DDBJ whole genome shotgun (WGS) entry which is preliminary data.</text>
</comment>
<evidence type="ECO:0000313" key="9">
    <source>
        <dbReference type="Proteomes" id="UP001300745"/>
    </source>
</evidence>
<keyword evidence="9" id="KW-1185">Reference proteome</keyword>
<name>A0ABT3SPJ6_9MYCO</name>
<feature type="compositionally biased region" description="Polar residues" evidence="6">
    <location>
        <begin position="1"/>
        <end position="14"/>
    </location>
</feature>
<feature type="domain" description="Phosphatidylinositol-specific phospholipase C X" evidence="7">
    <location>
        <begin position="612"/>
        <end position="788"/>
    </location>
</feature>
<dbReference type="InterPro" id="IPR051057">
    <property type="entry name" value="PI-PLC_domain"/>
</dbReference>
<evidence type="ECO:0000256" key="4">
    <source>
        <dbReference type="ARBA" id="ARBA00030474"/>
    </source>
</evidence>
<dbReference type="CDD" id="cd08587">
    <property type="entry name" value="PI-PLCXDc_like"/>
    <property type="match status" value="1"/>
</dbReference>
<evidence type="ECO:0000256" key="1">
    <source>
        <dbReference type="ARBA" id="ARBA00001316"/>
    </source>
</evidence>
<dbReference type="PROSITE" id="PS50007">
    <property type="entry name" value="PIPLC_X_DOMAIN"/>
    <property type="match status" value="1"/>
</dbReference>
<feature type="compositionally biased region" description="Low complexity" evidence="6">
    <location>
        <begin position="34"/>
        <end position="50"/>
    </location>
</feature>
<dbReference type="InterPro" id="IPR036691">
    <property type="entry name" value="Endo/exonu/phosph_ase_sf"/>
</dbReference>
<dbReference type="PANTHER" id="PTHR13593">
    <property type="match status" value="1"/>
</dbReference>
<evidence type="ECO:0000256" key="2">
    <source>
        <dbReference type="ARBA" id="ARBA00012581"/>
    </source>
</evidence>